<dbReference type="SFLD" id="SFLDG00358">
    <property type="entry name" value="Main_(cytGST)"/>
    <property type="match status" value="1"/>
</dbReference>
<accession>A0A502HR91</accession>
<keyword evidence="2" id="KW-0808">Transferase</keyword>
<dbReference type="EMBL" id="RCZE01000008">
    <property type="protein sequence ID" value="TPG76174.1"/>
    <property type="molecule type" value="Genomic_DNA"/>
</dbReference>
<dbReference type="Gene3D" id="3.40.30.10">
    <property type="entry name" value="Glutaredoxin"/>
    <property type="match status" value="1"/>
</dbReference>
<dbReference type="SUPFAM" id="SSF52833">
    <property type="entry name" value="Thioredoxin-like"/>
    <property type="match status" value="1"/>
</dbReference>
<dbReference type="Pfam" id="PF13409">
    <property type="entry name" value="GST_N_2"/>
    <property type="match status" value="1"/>
</dbReference>
<dbReference type="InterPro" id="IPR040079">
    <property type="entry name" value="Glutathione_S-Trfase"/>
</dbReference>
<dbReference type="PANTHER" id="PTHR44051">
    <property type="entry name" value="GLUTATHIONE S-TRANSFERASE-RELATED"/>
    <property type="match status" value="1"/>
</dbReference>
<dbReference type="Gene3D" id="1.20.1050.10">
    <property type="match status" value="1"/>
</dbReference>
<dbReference type="PROSITE" id="PS50404">
    <property type="entry name" value="GST_NTER"/>
    <property type="match status" value="1"/>
</dbReference>
<sequence>MIVLYHCMSARSFRPLWMLEELQVEYELRMLPFPPRVHAREFLAINPLGTVPAMFDDQLLMTESSAMCEYLAVRHGDGRLKVSAEEPDFGLYLNWLHFGESTLTFPQTLILRYDRFETPPRRIPQVAQDYTRWFLGRLRAIDIALARRTYLYQERFTAADISVGYALMLGEFIGLGEQFPERVQQYWHRLQQRAGYEKALAAQYRAAKDQGVPETHSPLVGAD</sequence>
<comment type="caution">
    <text evidence="2">The sequence shown here is derived from an EMBL/GenBank/DDBJ whole genome shotgun (WGS) entry which is preliminary data.</text>
</comment>
<dbReference type="SFLD" id="SFLDS00019">
    <property type="entry name" value="Glutathione_Transferase_(cytos"/>
    <property type="match status" value="1"/>
</dbReference>
<dbReference type="SUPFAM" id="SSF47616">
    <property type="entry name" value="GST C-terminal domain-like"/>
    <property type="match status" value="1"/>
</dbReference>
<dbReference type="GO" id="GO:0016740">
    <property type="term" value="F:transferase activity"/>
    <property type="evidence" value="ECO:0007669"/>
    <property type="project" value="UniProtKB-KW"/>
</dbReference>
<evidence type="ECO:0000313" key="3">
    <source>
        <dbReference type="Proteomes" id="UP000317933"/>
    </source>
</evidence>
<protein>
    <submittedName>
        <fullName evidence="2">Glutathione S-transferase family protein</fullName>
    </submittedName>
</protein>
<name>A0A502HR91_9PSED</name>
<dbReference type="InterPro" id="IPR036282">
    <property type="entry name" value="Glutathione-S-Trfase_C_sf"/>
</dbReference>
<evidence type="ECO:0000259" key="1">
    <source>
        <dbReference type="PROSITE" id="PS50404"/>
    </source>
</evidence>
<feature type="domain" description="GST N-terminal" evidence="1">
    <location>
        <begin position="1"/>
        <end position="79"/>
    </location>
</feature>
<evidence type="ECO:0000313" key="2">
    <source>
        <dbReference type="EMBL" id="TPG76174.1"/>
    </source>
</evidence>
<dbReference type="CDD" id="cd03046">
    <property type="entry name" value="GST_N_GTT1_like"/>
    <property type="match status" value="1"/>
</dbReference>
<dbReference type="InterPro" id="IPR036249">
    <property type="entry name" value="Thioredoxin-like_sf"/>
</dbReference>
<dbReference type="RefSeq" id="WP_140668619.1">
    <property type="nucleotide sequence ID" value="NZ_RCZE01000008.1"/>
</dbReference>
<dbReference type="SFLD" id="SFLDG01150">
    <property type="entry name" value="Main.1:_Beta-like"/>
    <property type="match status" value="1"/>
</dbReference>
<reference evidence="2 3" key="1">
    <citation type="journal article" date="2019" name="Environ. Microbiol.">
        <title>Species interactions and distinct microbial communities in high Arctic permafrost affected cryosols are associated with the CH4 and CO2 gas fluxes.</title>
        <authorList>
            <person name="Altshuler I."/>
            <person name="Hamel J."/>
            <person name="Turney S."/>
            <person name="Magnuson E."/>
            <person name="Levesque R."/>
            <person name="Greer C."/>
            <person name="Whyte L.G."/>
        </authorList>
    </citation>
    <scope>NUCLEOTIDE SEQUENCE [LARGE SCALE GENOMIC DNA]</scope>
    <source>
        <strain evidence="2 3">E3</strain>
    </source>
</reference>
<proteinExistence type="predicted"/>
<dbReference type="InterPro" id="IPR004045">
    <property type="entry name" value="Glutathione_S-Trfase_N"/>
</dbReference>
<gene>
    <name evidence="2" type="ORF">EAH78_17545</name>
</gene>
<organism evidence="2 3">
    <name type="scientific">Pseudomonas arsenicoxydans</name>
    <dbReference type="NCBI Taxonomy" id="702115"/>
    <lineage>
        <taxon>Bacteria</taxon>
        <taxon>Pseudomonadati</taxon>
        <taxon>Pseudomonadota</taxon>
        <taxon>Gammaproteobacteria</taxon>
        <taxon>Pseudomonadales</taxon>
        <taxon>Pseudomonadaceae</taxon>
        <taxon>Pseudomonas</taxon>
    </lineage>
</organism>
<dbReference type="AlphaFoldDB" id="A0A502HR91"/>
<dbReference type="Proteomes" id="UP000317933">
    <property type="component" value="Unassembled WGS sequence"/>
</dbReference>
<dbReference type="PANTHER" id="PTHR44051:SF21">
    <property type="entry name" value="GLUTATHIONE S-TRANSFERASE FAMILY PROTEIN"/>
    <property type="match status" value="1"/>
</dbReference>